<keyword evidence="4 9" id="KW-0808">Transferase</keyword>
<proteinExistence type="inferred from homology"/>
<feature type="binding site" evidence="9 10">
    <location>
        <position position="359"/>
    </location>
    <ligand>
        <name>S-adenosyl-L-methionine</name>
        <dbReference type="ChEBI" id="CHEBI:59789"/>
    </ligand>
</feature>
<organism evidence="13 14">
    <name type="scientific">Cysteiniphilum litorale</name>
    <dbReference type="NCBI Taxonomy" id="2056700"/>
    <lineage>
        <taxon>Bacteria</taxon>
        <taxon>Pseudomonadati</taxon>
        <taxon>Pseudomonadota</taxon>
        <taxon>Gammaproteobacteria</taxon>
        <taxon>Thiotrichales</taxon>
        <taxon>Fastidiosibacteraceae</taxon>
        <taxon>Cysteiniphilum</taxon>
    </lineage>
</organism>
<feature type="domain" description="TRAM" evidence="12">
    <location>
        <begin position="1"/>
        <end position="45"/>
    </location>
</feature>
<evidence type="ECO:0000256" key="7">
    <source>
        <dbReference type="ARBA" id="ARBA00023004"/>
    </source>
</evidence>
<feature type="active site" evidence="11">
    <location>
        <position position="385"/>
    </location>
</feature>
<dbReference type="GO" id="GO:0003723">
    <property type="term" value="F:RNA binding"/>
    <property type="evidence" value="ECO:0007669"/>
    <property type="project" value="InterPro"/>
</dbReference>
<feature type="binding site" evidence="9 10">
    <location>
        <position position="310"/>
    </location>
    <ligand>
        <name>S-adenosyl-L-methionine</name>
        <dbReference type="ChEBI" id="CHEBI:59789"/>
    </ligand>
</feature>
<dbReference type="EC" id="2.1.1.190" evidence="9"/>
<feature type="binding site" evidence="9 10">
    <location>
        <position position="289"/>
    </location>
    <ligand>
        <name>S-adenosyl-L-methionine</name>
        <dbReference type="ChEBI" id="CHEBI:59789"/>
    </ligand>
</feature>
<comment type="catalytic activity">
    <reaction evidence="9">
        <text>uridine(1939) in 23S rRNA + S-adenosyl-L-methionine = 5-methyluridine(1939) in 23S rRNA + S-adenosyl-L-homocysteine + H(+)</text>
        <dbReference type="Rhea" id="RHEA:42908"/>
        <dbReference type="Rhea" id="RHEA-COMP:10278"/>
        <dbReference type="Rhea" id="RHEA-COMP:10279"/>
        <dbReference type="ChEBI" id="CHEBI:15378"/>
        <dbReference type="ChEBI" id="CHEBI:57856"/>
        <dbReference type="ChEBI" id="CHEBI:59789"/>
        <dbReference type="ChEBI" id="CHEBI:65315"/>
        <dbReference type="ChEBI" id="CHEBI:74447"/>
        <dbReference type="EC" id="2.1.1.190"/>
    </reaction>
</comment>
<dbReference type="GO" id="GO:0070041">
    <property type="term" value="F:rRNA (uridine-C5-)-methyltransferase activity"/>
    <property type="evidence" value="ECO:0007669"/>
    <property type="project" value="UniProtKB-UniRule"/>
</dbReference>
<dbReference type="GO" id="GO:0005506">
    <property type="term" value="F:iron ion binding"/>
    <property type="evidence" value="ECO:0007669"/>
    <property type="project" value="UniProtKB-UniRule"/>
</dbReference>
<evidence type="ECO:0000256" key="2">
    <source>
        <dbReference type="ARBA" id="ARBA00022552"/>
    </source>
</evidence>
<dbReference type="PANTHER" id="PTHR11061:SF49">
    <property type="entry name" value="23S RRNA (URACIL(1939)-C(5))-METHYLTRANSFERASE RLMD"/>
    <property type="match status" value="1"/>
</dbReference>
<dbReference type="Pfam" id="PF01938">
    <property type="entry name" value="TRAM"/>
    <property type="match status" value="1"/>
</dbReference>
<evidence type="ECO:0000259" key="12">
    <source>
        <dbReference type="PROSITE" id="PS50926"/>
    </source>
</evidence>
<dbReference type="InterPro" id="IPR030391">
    <property type="entry name" value="MeTrfase_TrmA_CS"/>
</dbReference>
<dbReference type="Proteomes" id="UP000636949">
    <property type="component" value="Unassembled WGS sequence"/>
</dbReference>
<comment type="caution">
    <text evidence="13">The sequence shown here is derived from an EMBL/GenBank/DDBJ whole genome shotgun (WGS) entry which is preliminary data.</text>
</comment>
<evidence type="ECO:0000256" key="11">
    <source>
        <dbReference type="PROSITE-ProRule" id="PRU10015"/>
    </source>
</evidence>
<dbReference type="InterPro" id="IPR001566">
    <property type="entry name" value="23S_rRNA_MeTrfase_RlmD"/>
</dbReference>
<sequence>MSHEGRGIAKIDGKTTFIPFTLKGEEVAFEYTLSKSNYDEGKLVQVLKPSAKRVAPPCEYFEVCGGCSFQHVAPDAQIAFKEETLLNHFKHFGQGLEPLARIAPLRSSSHEGYRTKARLGVRYVHKKAKVLVGFRERDGRFLADINHCEVLHPSVGKNLTLLQDLVFSLSNYKEIPQIEVAVDDQVTALIIRHLSAFTDEDLAKLTDFAKAQQFWIYLQAKGPDTITRLYPEVTQEPQSLSYHLTDYGVTVYFEPNDFTQVNHDINRKMLKQAIALLEVSINDTVLDLFCGLGNFSLPLATKAKLVVGVEGDEAMTMRAMENAKRNNIDNVAFYPVNLFEDISKHEWIVENEFNKLLLDPPRAGAEMVCKQIEKINPERIVYVSCDPATLARDAGILVNEKGYKLLSAGVMDMFPHTTHVESIAVFEK</sequence>
<keyword evidence="3 9" id="KW-0489">Methyltransferase</keyword>
<evidence type="ECO:0000313" key="14">
    <source>
        <dbReference type="Proteomes" id="UP000636949"/>
    </source>
</evidence>
<feature type="binding site" evidence="9">
    <location>
        <position position="67"/>
    </location>
    <ligand>
        <name>[4Fe-4S] cluster</name>
        <dbReference type="ChEBI" id="CHEBI:49883"/>
    </ligand>
</feature>
<dbReference type="EMBL" id="BMJS01000035">
    <property type="protein sequence ID" value="GGG05289.1"/>
    <property type="molecule type" value="Genomic_DNA"/>
</dbReference>
<evidence type="ECO:0000256" key="4">
    <source>
        <dbReference type="ARBA" id="ARBA00022679"/>
    </source>
</evidence>
<dbReference type="FunFam" id="2.40.50.140:FF:000097">
    <property type="entry name" value="23S rRNA (uracil(1939)-C(5))-methyltransferase RlmD"/>
    <property type="match status" value="1"/>
</dbReference>
<keyword evidence="1 9" id="KW-0004">4Fe-4S</keyword>
<feature type="active site" description="Nucleophile" evidence="9 10">
    <location>
        <position position="385"/>
    </location>
</feature>
<dbReference type="Gene3D" id="2.40.50.140">
    <property type="entry name" value="Nucleic acid-binding proteins"/>
    <property type="match status" value="1"/>
</dbReference>
<feature type="binding site" evidence="9">
    <location>
        <position position="294"/>
    </location>
    <ligand>
        <name>S-adenosyl-L-methionine</name>
        <dbReference type="ChEBI" id="CHEBI:59789"/>
    </ligand>
</feature>
<keyword evidence="7 9" id="KW-0408">Iron</keyword>
<dbReference type="SUPFAM" id="SSF53335">
    <property type="entry name" value="S-adenosyl-L-methionine-dependent methyltransferases"/>
    <property type="match status" value="1"/>
</dbReference>
<evidence type="ECO:0000256" key="8">
    <source>
        <dbReference type="ARBA" id="ARBA00023014"/>
    </source>
</evidence>
<dbReference type="NCBIfam" id="TIGR00479">
    <property type="entry name" value="rumA"/>
    <property type="match status" value="1"/>
</dbReference>
<comment type="similarity">
    <text evidence="9">Belongs to the class I-like SAM-binding methyltransferase superfamily. RNA M5U methyltransferase family. RlmD subfamily.</text>
</comment>
<dbReference type="Gene3D" id="3.40.50.150">
    <property type="entry name" value="Vaccinia Virus protein VP39"/>
    <property type="match status" value="1"/>
</dbReference>
<dbReference type="GO" id="GO:0070475">
    <property type="term" value="P:rRNA base methylation"/>
    <property type="evidence" value="ECO:0007669"/>
    <property type="project" value="TreeGrafter"/>
</dbReference>
<keyword evidence="5 9" id="KW-0949">S-adenosyl-L-methionine</keyword>
<evidence type="ECO:0000256" key="10">
    <source>
        <dbReference type="PROSITE-ProRule" id="PRU01024"/>
    </source>
</evidence>
<dbReference type="PROSITE" id="PS01231">
    <property type="entry name" value="TRMA_2"/>
    <property type="match status" value="1"/>
</dbReference>
<dbReference type="GO" id="GO:0051539">
    <property type="term" value="F:4 iron, 4 sulfur cluster binding"/>
    <property type="evidence" value="ECO:0007669"/>
    <property type="project" value="UniProtKB-KW"/>
</dbReference>
<dbReference type="SUPFAM" id="SSF50249">
    <property type="entry name" value="Nucleic acid-binding proteins"/>
    <property type="match status" value="1"/>
</dbReference>
<keyword evidence="6 9" id="KW-0479">Metal-binding</keyword>
<dbReference type="PROSITE" id="PS51687">
    <property type="entry name" value="SAM_MT_RNA_M5U"/>
    <property type="match status" value="1"/>
</dbReference>
<keyword evidence="8 9" id="KW-0411">Iron-sulfur</keyword>
<keyword evidence="14" id="KW-1185">Reference proteome</keyword>
<dbReference type="InterPro" id="IPR029063">
    <property type="entry name" value="SAM-dependent_MTases_sf"/>
</dbReference>
<keyword evidence="2 9" id="KW-0698">rRNA processing</keyword>
<dbReference type="InterPro" id="IPR010280">
    <property type="entry name" value="U5_MeTrfase_fam"/>
</dbReference>
<dbReference type="CDD" id="cd02440">
    <property type="entry name" value="AdoMet_MTases"/>
    <property type="match status" value="1"/>
</dbReference>
<gene>
    <name evidence="9 13" type="primary">rlmD</name>
    <name evidence="13" type="ORF">GCM10010995_23470</name>
</gene>
<evidence type="ECO:0000256" key="9">
    <source>
        <dbReference type="HAMAP-Rule" id="MF_01010"/>
    </source>
</evidence>
<feature type="binding site" evidence="9">
    <location>
        <position position="58"/>
    </location>
    <ligand>
        <name>[4Fe-4S] cluster</name>
        <dbReference type="ChEBI" id="CHEBI:49883"/>
    </ligand>
</feature>
<name>A0A8J2Z6A9_9GAMM</name>
<dbReference type="PROSITE" id="PS50926">
    <property type="entry name" value="TRAM"/>
    <property type="match status" value="1"/>
</dbReference>
<reference evidence="13" key="1">
    <citation type="journal article" date="2014" name="Int. J. Syst. Evol. Microbiol.">
        <title>Complete genome sequence of Corynebacterium casei LMG S-19264T (=DSM 44701T), isolated from a smear-ripened cheese.</title>
        <authorList>
            <consortium name="US DOE Joint Genome Institute (JGI-PGF)"/>
            <person name="Walter F."/>
            <person name="Albersmeier A."/>
            <person name="Kalinowski J."/>
            <person name="Ruckert C."/>
        </authorList>
    </citation>
    <scope>NUCLEOTIDE SEQUENCE</scope>
    <source>
        <strain evidence="13">CGMCC 1.15758</strain>
    </source>
</reference>
<dbReference type="PROSITE" id="PS01230">
    <property type="entry name" value="TRMA_1"/>
    <property type="match status" value="1"/>
</dbReference>
<dbReference type="AlphaFoldDB" id="A0A8J2Z6A9"/>
<feature type="binding site" evidence="9">
    <location>
        <position position="148"/>
    </location>
    <ligand>
        <name>[4Fe-4S] cluster</name>
        <dbReference type="ChEBI" id="CHEBI:49883"/>
    </ligand>
</feature>
<evidence type="ECO:0000313" key="13">
    <source>
        <dbReference type="EMBL" id="GGG05289.1"/>
    </source>
</evidence>
<dbReference type="InterPro" id="IPR030390">
    <property type="entry name" value="MeTrfase_TrmA_AS"/>
</dbReference>
<reference evidence="13" key="2">
    <citation type="submission" date="2020-09" db="EMBL/GenBank/DDBJ databases">
        <authorList>
            <person name="Sun Q."/>
            <person name="Zhou Y."/>
        </authorList>
    </citation>
    <scope>NUCLEOTIDE SEQUENCE</scope>
    <source>
        <strain evidence="13">CGMCC 1.15758</strain>
    </source>
</reference>
<dbReference type="Pfam" id="PF05958">
    <property type="entry name" value="tRNA_U5-meth_tr"/>
    <property type="match status" value="1"/>
</dbReference>
<dbReference type="InterPro" id="IPR002792">
    <property type="entry name" value="TRAM_dom"/>
</dbReference>
<dbReference type="NCBIfam" id="NF009639">
    <property type="entry name" value="PRK13168.1"/>
    <property type="match status" value="1"/>
</dbReference>
<evidence type="ECO:0000256" key="6">
    <source>
        <dbReference type="ARBA" id="ARBA00022723"/>
    </source>
</evidence>
<comment type="function">
    <text evidence="9">Catalyzes the formation of 5-methyl-uridine at position 1939 (m5U1939) in 23S rRNA.</text>
</comment>
<protein>
    <recommendedName>
        <fullName evidence="9">23S rRNA (uracil(1939)-C(5))-methyltransferase RlmD</fullName>
        <ecNumber evidence="9">2.1.1.190</ecNumber>
    </recommendedName>
    <alternativeName>
        <fullName evidence="9">23S rRNA(m5U1939)-methyltransferase</fullName>
    </alternativeName>
</protein>
<feature type="binding site" evidence="9">
    <location>
        <position position="64"/>
    </location>
    <ligand>
        <name>[4Fe-4S] cluster</name>
        <dbReference type="ChEBI" id="CHEBI:49883"/>
    </ligand>
</feature>
<dbReference type="Gene3D" id="2.40.50.1070">
    <property type="match status" value="1"/>
</dbReference>
<evidence type="ECO:0000256" key="3">
    <source>
        <dbReference type="ARBA" id="ARBA00022603"/>
    </source>
</evidence>
<evidence type="ECO:0000256" key="1">
    <source>
        <dbReference type="ARBA" id="ARBA00022485"/>
    </source>
</evidence>
<dbReference type="PANTHER" id="PTHR11061">
    <property type="entry name" value="RNA M5U METHYLTRANSFERASE"/>
    <property type="match status" value="1"/>
</dbReference>
<evidence type="ECO:0000256" key="5">
    <source>
        <dbReference type="ARBA" id="ARBA00022691"/>
    </source>
</evidence>
<accession>A0A8J2Z6A9</accession>
<dbReference type="InterPro" id="IPR012340">
    <property type="entry name" value="NA-bd_OB-fold"/>
</dbReference>
<feature type="binding site" evidence="9">
    <location>
        <position position="337"/>
    </location>
    <ligand>
        <name>S-adenosyl-L-methionine</name>
        <dbReference type="ChEBI" id="CHEBI:59789"/>
    </ligand>
</feature>
<dbReference type="HAMAP" id="MF_01010">
    <property type="entry name" value="23SrRNA_methyltr_RlmD"/>
    <property type="match status" value="1"/>
</dbReference>
<feature type="binding site" evidence="9 10">
    <location>
        <position position="260"/>
    </location>
    <ligand>
        <name>S-adenosyl-L-methionine</name>
        <dbReference type="ChEBI" id="CHEBI:59789"/>
    </ligand>
</feature>